<evidence type="ECO:0000313" key="4">
    <source>
        <dbReference type="EMBL" id="KIY20684.1"/>
    </source>
</evidence>
<dbReference type="GO" id="GO:0015562">
    <property type="term" value="F:efflux transmembrane transporter activity"/>
    <property type="evidence" value="ECO:0007669"/>
    <property type="project" value="TreeGrafter"/>
</dbReference>
<proteinExistence type="predicted"/>
<dbReference type="OrthoDB" id="2446145at2"/>
<dbReference type="PANTHER" id="PTHR30469">
    <property type="entry name" value="MULTIDRUG RESISTANCE PROTEIN MDTA"/>
    <property type="match status" value="1"/>
</dbReference>
<dbReference type="GO" id="GO:1990281">
    <property type="term" value="C:efflux pump complex"/>
    <property type="evidence" value="ECO:0007669"/>
    <property type="project" value="TreeGrafter"/>
</dbReference>
<keyword evidence="1" id="KW-0175">Coiled coil</keyword>
<gene>
    <name evidence="4" type="ORF">UB32_17970</name>
</gene>
<evidence type="ECO:0008006" key="6">
    <source>
        <dbReference type="Google" id="ProtNLM"/>
    </source>
</evidence>
<reference evidence="4 5" key="1">
    <citation type="submission" date="2015-01" db="EMBL/GenBank/DDBJ databases">
        <title>Draft genome sequences of the supercritical CO2 tolerant bacteria Bacillus subterraneus MITOT1 and Bacillus cereus MIT0214.</title>
        <authorList>
            <person name="Peet K.C."/>
            <person name="Thompson J.R."/>
        </authorList>
    </citation>
    <scope>NUCLEOTIDE SEQUENCE [LARGE SCALE GENOMIC DNA]</scope>
    <source>
        <strain evidence="4 5">MITOT1</strain>
    </source>
</reference>
<dbReference type="Proteomes" id="UP000032512">
    <property type="component" value="Unassembled WGS sequence"/>
</dbReference>
<dbReference type="EMBL" id="JXIQ01000191">
    <property type="protein sequence ID" value="KIY20684.1"/>
    <property type="molecule type" value="Genomic_DNA"/>
</dbReference>
<sequence>MKKQTAILVTAGMLVGAGNLYLALQEDSKAMRSSYIENWAEIGKQTLTETLHAEGVVTPETEHHVYYDPKSTEFKGFLVKEGDEVQAGTPLFDYSSAAIDDELARLEAEADKLETEARLLEEQIQQLAYLQSVSDATTDDSLPVAGDGITADPTNDLLAVSIEKEMYDKQLEKSRVEAEIDQYKEQIAAYDSSGKLEASSEVAGSVKEIHYDLNNPIMTIISATPKVEGMFSESDLNKVEEGMDAYVKADLLKGAIGGTVTKIATHPEADPAVNKESQFPFEIQLELKDETIVHGTHVDVSVVTNQVVHAAVVPQTAISKGTIYLLNESGKIEKRSITKGLEVDGMTEVKQGAKPGERFVREPENVQQADSPFFSKLKLSSLRKNTFQEAGNRQLFKQILVGFFK</sequence>
<evidence type="ECO:0000256" key="1">
    <source>
        <dbReference type="SAM" id="Coils"/>
    </source>
</evidence>
<name>A0A0D6Z4N7_9BACI</name>
<organism evidence="4 5">
    <name type="scientific">Mesobacillus subterraneus</name>
    <dbReference type="NCBI Taxonomy" id="285983"/>
    <lineage>
        <taxon>Bacteria</taxon>
        <taxon>Bacillati</taxon>
        <taxon>Bacillota</taxon>
        <taxon>Bacilli</taxon>
        <taxon>Bacillales</taxon>
        <taxon>Bacillaceae</taxon>
        <taxon>Mesobacillus</taxon>
    </lineage>
</organism>
<dbReference type="Gene3D" id="2.40.420.20">
    <property type="match status" value="1"/>
</dbReference>
<feature type="coiled-coil region" evidence="1">
    <location>
        <begin position="96"/>
        <end position="130"/>
    </location>
</feature>
<dbReference type="PANTHER" id="PTHR30469:SF33">
    <property type="entry name" value="SLR1207 PROTEIN"/>
    <property type="match status" value="1"/>
</dbReference>
<dbReference type="Pfam" id="PF25990">
    <property type="entry name" value="Beta-barrel_YknX"/>
    <property type="match status" value="1"/>
</dbReference>
<dbReference type="InterPro" id="IPR058639">
    <property type="entry name" value="BSH_YknX-like"/>
</dbReference>
<evidence type="ECO:0000259" key="3">
    <source>
        <dbReference type="Pfam" id="PF25990"/>
    </source>
</evidence>
<evidence type="ECO:0000259" key="2">
    <source>
        <dbReference type="Pfam" id="PF25984"/>
    </source>
</evidence>
<dbReference type="RefSeq" id="WP_044396413.1">
    <property type="nucleotide sequence ID" value="NZ_JXIQ01000191.1"/>
</dbReference>
<feature type="coiled-coil region" evidence="1">
    <location>
        <begin position="166"/>
        <end position="193"/>
    </location>
</feature>
<dbReference type="AlphaFoldDB" id="A0A0D6Z4N7"/>
<dbReference type="PATRIC" id="fig|285983.3.peg.3076"/>
<dbReference type="Gene3D" id="2.40.30.170">
    <property type="match status" value="1"/>
</dbReference>
<keyword evidence="5" id="KW-1185">Reference proteome</keyword>
<feature type="domain" description="YknX-like beta-barrel" evidence="3">
    <location>
        <begin position="226"/>
        <end position="302"/>
    </location>
</feature>
<protein>
    <recommendedName>
        <fullName evidence="6">Efflux RND transporter periplasmic adaptor subunit</fullName>
    </recommendedName>
</protein>
<evidence type="ECO:0000313" key="5">
    <source>
        <dbReference type="Proteomes" id="UP000032512"/>
    </source>
</evidence>
<accession>A0A0D6Z4N7</accession>
<feature type="domain" description="YknX-like barrel-sandwich hybrid" evidence="2">
    <location>
        <begin position="64"/>
        <end position="214"/>
    </location>
</feature>
<comment type="caution">
    <text evidence="4">The sequence shown here is derived from an EMBL/GenBank/DDBJ whole genome shotgun (WGS) entry which is preliminary data.</text>
</comment>
<dbReference type="Pfam" id="PF25984">
    <property type="entry name" value="BSH_YknX"/>
    <property type="match status" value="1"/>
</dbReference>
<dbReference type="InterPro" id="IPR058636">
    <property type="entry name" value="Beta-barrel_YknX"/>
</dbReference>